<sequence length="199" mass="21855">MNLVDLQPAIESVSASLVVTDLRERTYLATYPGMISIGATKEVTNEVKFYQLSALVYGWMPRIARIDPLHVSAAVVALGEAISATDMNYQLVPLKSISDCLRSVVGASKLLHFANPNIFPIWDRNIEVFRKNPGSDITSASQYMAYVSEVHSIQAEAGFAEFYIEFSDVYSARLIASGIPAYSITHVRAIEAAAFELTN</sequence>
<proteinExistence type="predicted"/>
<evidence type="ECO:0000313" key="2">
    <source>
        <dbReference type="Proteomes" id="UP000002157"/>
    </source>
</evidence>
<protein>
    <submittedName>
        <fullName evidence="1">Uncharacterized protein</fullName>
    </submittedName>
</protein>
<dbReference type="EMBL" id="CP000926">
    <property type="protein sequence ID" value="ABY97534.1"/>
    <property type="molecule type" value="Genomic_DNA"/>
</dbReference>
<accession>B0KGB3</accession>
<dbReference type="RefSeq" id="WP_012271297.1">
    <property type="nucleotide sequence ID" value="NC_010322.1"/>
</dbReference>
<dbReference type="HOGENOM" id="CLU_1354091_0_0_6"/>
<name>B0KGB3_PSEPG</name>
<evidence type="ECO:0000313" key="1">
    <source>
        <dbReference type="EMBL" id="ABY97534.1"/>
    </source>
</evidence>
<dbReference type="eggNOG" id="ENOG5032QW9">
    <property type="taxonomic scope" value="Bacteria"/>
</dbReference>
<organism evidence="1 2">
    <name type="scientific">Pseudomonas putida (strain GB-1)</name>
    <dbReference type="NCBI Taxonomy" id="76869"/>
    <lineage>
        <taxon>Bacteria</taxon>
        <taxon>Pseudomonadati</taxon>
        <taxon>Pseudomonadota</taxon>
        <taxon>Gammaproteobacteria</taxon>
        <taxon>Pseudomonadales</taxon>
        <taxon>Pseudomonadaceae</taxon>
        <taxon>Pseudomonas</taxon>
    </lineage>
</organism>
<dbReference type="AlphaFoldDB" id="B0KGB3"/>
<gene>
    <name evidence="1" type="ordered locus">PputGB1_1629</name>
</gene>
<reference evidence="1 2" key="1">
    <citation type="submission" date="2008-01" db="EMBL/GenBank/DDBJ databases">
        <title>Complete sequence of Pseudomonas putida GB-1.</title>
        <authorList>
            <consortium name="US DOE Joint Genome Institute"/>
            <person name="Copeland A."/>
            <person name="Lucas S."/>
            <person name="Lapidus A."/>
            <person name="Barry K."/>
            <person name="Glavina del Rio T."/>
            <person name="Dalin E."/>
            <person name="Tice H."/>
            <person name="Pitluck S."/>
            <person name="Bruce D."/>
            <person name="Goodwin L."/>
            <person name="Chertkov O."/>
            <person name="Brettin T."/>
            <person name="Detter J.C."/>
            <person name="Han C."/>
            <person name="Kuske C.R."/>
            <person name="Schmutz J."/>
            <person name="Larimer F."/>
            <person name="Land M."/>
            <person name="Hauser L."/>
            <person name="Kyrpides N."/>
            <person name="Kim E."/>
            <person name="McCarthy J.K."/>
            <person name="Richardson P."/>
        </authorList>
    </citation>
    <scope>NUCLEOTIDE SEQUENCE [LARGE SCALE GENOMIC DNA]</scope>
    <source>
        <strain evidence="1 2">GB-1</strain>
    </source>
</reference>
<dbReference type="Proteomes" id="UP000002157">
    <property type="component" value="Chromosome"/>
</dbReference>
<dbReference type="KEGG" id="ppg:PputGB1_1629"/>